<evidence type="ECO:0000313" key="2">
    <source>
        <dbReference type="EMBL" id="JAE37195.1"/>
    </source>
</evidence>
<sequence length="102" mass="10991">MTQQSILARAHRAKAQAKPKRRAATSLHVLTLAEMAPFLGPMQSSLLPLKHPGWAVLGTSPSTLKLVLGFPSLNRTHQKYGPPPSVPLTAAPTSVWFLLCNS</sequence>
<accession>A0A0A9HJ80</accession>
<dbReference type="AlphaFoldDB" id="A0A0A9HJ80"/>
<evidence type="ECO:0000256" key="1">
    <source>
        <dbReference type="SAM" id="MobiDB-lite"/>
    </source>
</evidence>
<proteinExistence type="predicted"/>
<protein>
    <submittedName>
        <fullName evidence="2">Uncharacterized protein</fullName>
    </submittedName>
</protein>
<reference evidence="2" key="1">
    <citation type="submission" date="2014-09" db="EMBL/GenBank/DDBJ databases">
        <authorList>
            <person name="Magalhaes I.L.F."/>
            <person name="Oliveira U."/>
            <person name="Santos F.R."/>
            <person name="Vidigal T.H.D.A."/>
            <person name="Brescovit A.D."/>
            <person name="Santos A.J."/>
        </authorList>
    </citation>
    <scope>NUCLEOTIDE SEQUENCE</scope>
    <source>
        <tissue evidence="2">Shoot tissue taken approximately 20 cm above the soil surface</tissue>
    </source>
</reference>
<feature type="region of interest" description="Disordered" evidence="1">
    <location>
        <begin position="1"/>
        <end position="22"/>
    </location>
</feature>
<dbReference type="EMBL" id="GBRH01160701">
    <property type="protein sequence ID" value="JAE37195.1"/>
    <property type="molecule type" value="Transcribed_RNA"/>
</dbReference>
<feature type="compositionally biased region" description="Basic residues" evidence="1">
    <location>
        <begin position="9"/>
        <end position="22"/>
    </location>
</feature>
<name>A0A0A9HJ80_ARUDO</name>
<organism evidence="2">
    <name type="scientific">Arundo donax</name>
    <name type="common">Giant reed</name>
    <name type="synonym">Donax arundinaceus</name>
    <dbReference type="NCBI Taxonomy" id="35708"/>
    <lineage>
        <taxon>Eukaryota</taxon>
        <taxon>Viridiplantae</taxon>
        <taxon>Streptophyta</taxon>
        <taxon>Embryophyta</taxon>
        <taxon>Tracheophyta</taxon>
        <taxon>Spermatophyta</taxon>
        <taxon>Magnoliopsida</taxon>
        <taxon>Liliopsida</taxon>
        <taxon>Poales</taxon>
        <taxon>Poaceae</taxon>
        <taxon>PACMAD clade</taxon>
        <taxon>Arundinoideae</taxon>
        <taxon>Arundineae</taxon>
        <taxon>Arundo</taxon>
    </lineage>
</organism>
<reference evidence="2" key="2">
    <citation type="journal article" date="2015" name="Data Brief">
        <title>Shoot transcriptome of the giant reed, Arundo donax.</title>
        <authorList>
            <person name="Barrero R.A."/>
            <person name="Guerrero F.D."/>
            <person name="Moolhuijzen P."/>
            <person name="Goolsby J.A."/>
            <person name="Tidwell J."/>
            <person name="Bellgard S.E."/>
            <person name="Bellgard M.I."/>
        </authorList>
    </citation>
    <scope>NUCLEOTIDE SEQUENCE</scope>
    <source>
        <tissue evidence="2">Shoot tissue taken approximately 20 cm above the soil surface</tissue>
    </source>
</reference>